<evidence type="ECO:0000313" key="1">
    <source>
        <dbReference type="EMBL" id="MBA0610440.1"/>
    </source>
</evidence>
<reference evidence="1 2" key="1">
    <citation type="journal article" date="2019" name="Genome Biol. Evol.">
        <title>Insights into the evolution of the New World diploid cottons (Gossypium, subgenus Houzingenia) based on genome sequencing.</title>
        <authorList>
            <person name="Grover C.E."/>
            <person name="Arick M.A. 2nd"/>
            <person name="Thrash A."/>
            <person name="Conover J.L."/>
            <person name="Sanders W.S."/>
            <person name="Peterson D.G."/>
            <person name="Frelichowski J.E."/>
            <person name="Scheffler J.A."/>
            <person name="Scheffler B.E."/>
            <person name="Wendel J.F."/>
        </authorList>
    </citation>
    <scope>NUCLEOTIDE SEQUENCE [LARGE SCALE GENOMIC DNA]</scope>
    <source>
        <strain evidence="1">27</strain>
        <tissue evidence="1">Leaf</tissue>
    </source>
</reference>
<evidence type="ECO:0000313" key="2">
    <source>
        <dbReference type="Proteomes" id="UP000593561"/>
    </source>
</evidence>
<comment type="caution">
    <text evidence="1">The sequence shown here is derived from an EMBL/GenBank/DDBJ whole genome shotgun (WGS) entry which is preliminary data.</text>
</comment>
<protein>
    <submittedName>
        <fullName evidence="1">Uncharacterized protein</fullName>
    </submittedName>
</protein>
<accession>A0A7J8RA71</accession>
<gene>
    <name evidence="1" type="ORF">Godav_011289</name>
</gene>
<dbReference type="EMBL" id="JABFAC010000004">
    <property type="protein sequence ID" value="MBA0610440.1"/>
    <property type="molecule type" value="Genomic_DNA"/>
</dbReference>
<organism evidence="1 2">
    <name type="scientific">Gossypium davidsonii</name>
    <name type="common">Davidson's cotton</name>
    <name type="synonym">Gossypium klotzschianum subsp. davidsonii</name>
    <dbReference type="NCBI Taxonomy" id="34287"/>
    <lineage>
        <taxon>Eukaryota</taxon>
        <taxon>Viridiplantae</taxon>
        <taxon>Streptophyta</taxon>
        <taxon>Embryophyta</taxon>
        <taxon>Tracheophyta</taxon>
        <taxon>Spermatophyta</taxon>
        <taxon>Magnoliopsida</taxon>
        <taxon>eudicotyledons</taxon>
        <taxon>Gunneridae</taxon>
        <taxon>Pentapetalae</taxon>
        <taxon>rosids</taxon>
        <taxon>malvids</taxon>
        <taxon>Malvales</taxon>
        <taxon>Malvaceae</taxon>
        <taxon>Malvoideae</taxon>
        <taxon>Gossypium</taxon>
    </lineage>
</organism>
<dbReference type="Proteomes" id="UP000593561">
    <property type="component" value="Unassembled WGS sequence"/>
</dbReference>
<keyword evidence="2" id="KW-1185">Reference proteome</keyword>
<proteinExistence type="predicted"/>
<sequence>MLVDESRLCDLSVINGAVIPCWSTLTAEDRSQLALSSWAGHTVAKAKLKALMKRSHGILSVLRTCESYLYCLWDLWSGPPFFRTYETTFQSHNTLCSYLCVLKLKGDRIPSLVDEPRLCDLSVIIGPVIPLLVSLRPQRIVLSLLWAAGKAYLLCSVVRSKFWGILEGKPCR</sequence>
<dbReference type="AlphaFoldDB" id="A0A7J8RA71"/>
<name>A0A7J8RA71_GOSDV</name>